<keyword evidence="1" id="KW-1133">Transmembrane helix</keyword>
<keyword evidence="1" id="KW-0472">Membrane</keyword>
<reference evidence="3" key="1">
    <citation type="journal article" date="2019" name="Int. J. Syst. Evol. Microbiol.">
        <title>The Global Catalogue of Microorganisms (GCM) 10K type strain sequencing project: providing services to taxonomists for standard genome sequencing and annotation.</title>
        <authorList>
            <consortium name="The Broad Institute Genomics Platform"/>
            <consortium name="The Broad Institute Genome Sequencing Center for Infectious Disease"/>
            <person name="Wu L."/>
            <person name="Ma J."/>
        </authorList>
    </citation>
    <scope>NUCLEOTIDE SEQUENCE [LARGE SCALE GENOMIC DNA]</scope>
    <source>
        <strain evidence="3">KCTC 42087</strain>
    </source>
</reference>
<feature type="transmembrane region" description="Helical" evidence="1">
    <location>
        <begin position="9"/>
        <end position="32"/>
    </location>
</feature>
<evidence type="ECO:0000256" key="1">
    <source>
        <dbReference type="SAM" id="Phobius"/>
    </source>
</evidence>
<dbReference type="RefSeq" id="WP_378283621.1">
    <property type="nucleotide sequence ID" value="NZ_JBHSON010000027.1"/>
</dbReference>
<name>A0ABW1A1X6_9ACTN</name>
<proteinExistence type="predicted"/>
<evidence type="ECO:0000313" key="2">
    <source>
        <dbReference type="EMBL" id="MFC5747989.1"/>
    </source>
</evidence>
<accession>A0ABW1A1X6</accession>
<evidence type="ECO:0000313" key="3">
    <source>
        <dbReference type="Proteomes" id="UP001596074"/>
    </source>
</evidence>
<dbReference type="EMBL" id="JBHSON010000027">
    <property type="protein sequence ID" value="MFC5747989.1"/>
    <property type="molecule type" value="Genomic_DNA"/>
</dbReference>
<dbReference type="Proteomes" id="UP001596074">
    <property type="component" value="Unassembled WGS sequence"/>
</dbReference>
<comment type="caution">
    <text evidence="2">The sequence shown here is derived from an EMBL/GenBank/DDBJ whole genome shotgun (WGS) entry which is preliminary data.</text>
</comment>
<protein>
    <recommendedName>
        <fullName evidence="4">PH domain-containing protein</fullName>
    </recommendedName>
</protein>
<sequence>MRRTFRSPLFCVVAVVILEMLVFMAAGGIATLPLMETAQAIAVLGSMALGQIPVVRSAVQRVTVTSEGLTQHSMFMTRFTPWSEISEITLAEEVSPLLVTYLPVAKLHYRRFRWRTQVRLVAVCSYDRPPRGRAVRITEELERLRREYA</sequence>
<evidence type="ECO:0008006" key="4">
    <source>
        <dbReference type="Google" id="ProtNLM"/>
    </source>
</evidence>
<gene>
    <name evidence="2" type="ORF">ACFPZN_20355</name>
</gene>
<keyword evidence="3" id="KW-1185">Reference proteome</keyword>
<keyword evidence="1" id="KW-0812">Transmembrane</keyword>
<organism evidence="2 3">
    <name type="scientific">Actinomadura rugatobispora</name>
    <dbReference type="NCBI Taxonomy" id="1994"/>
    <lineage>
        <taxon>Bacteria</taxon>
        <taxon>Bacillati</taxon>
        <taxon>Actinomycetota</taxon>
        <taxon>Actinomycetes</taxon>
        <taxon>Streptosporangiales</taxon>
        <taxon>Thermomonosporaceae</taxon>
        <taxon>Actinomadura</taxon>
    </lineage>
</organism>